<keyword evidence="2" id="KW-1185">Reference proteome</keyword>
<accession>A0ACC2HMR6</accession>
<organism evidence="1 2">
    <name type="scientific">Dallia pectoralis</name>
    <name type="common">Alaska blackfish</name>
    <dbReference type="NCBI Taxonomy" id="75939"/>
    <lineage>
        <taxon>Eukaryota</taxon>
        <taxon>Metazoa</taxon>
        <taxon>Chordata</taxon>
        <taxon>Craniata</taxon>
        <taxon>Vertebrata</taxon>
        <taxon>Euteleostomi</taxon>
        <taxon>Actinopterygii</taxon>
        <taxon>Neopterygii</taxon>
        <taxon>Teleostei</taxon>
        <taxon>Protacanthopterygii</taxon>
        <taxon>Esociformes</taxon>
        <taxon>Umbridae</taxon>
        <taxon>Dallia</taxon>
    </lineage>
</organism>
<reference evidence="1" key="1">
    <citation type="submission" date="2021-05" db="EMBL/GenBank/DDBJ databases">
        <authorList>
            <person name="Pan Q."/>
            <person name="Jouanno E."/>
            <person name="Zahm M."/>
            <person name="Klopp C."/>
            <person name="Cabau C."/>
            <person name="Louis A."/>
            <person name="Berthelot C."/>
            <person name="Parey E."/>
            <person name="Roest Crollius H."/>
            <person name="Montfort J."/>
            <person name="Robinson-Rechavi M."/>
            <person name="Bouchez O."/>
            <person name="Lampietro C."/>
            <person name="Lopez Roques C."/>
            <person name="Donnadieu C."/>
            <person name="Postlethwait J."/>
            <person name="Bobe J."/>
            <person name="Dillon D."/>
            <person name="Chandos A."/>
            <person name="von Hippel F."/>
            <person name="Guiguen Y."/>
        </authorList>
    </citation>
    <scope>NUCLEOTIDE SEQUENCE</scope>
    <source>
        <strain evidence="1">YG-Jan2019</strain>
    </source>
</reference>
<evidence type="ECO:0000313" key="2">
    <source>
        <dbReference type="Proteomes" id="UP001157502"/>
    </source>
</evidence>
<gene>
    <name evidence="1" type="ORF">DPEC_G00012920</name>
</gene>
<dbReference type="Proteomes" id="UP001157502">
    <property type="component" value="Chromosome 1"/>
</dbReference>
<evidence type="ECO:0000313" key="1">
    <source>
        <dbReference type="EMBL" id="KAJ8016970.1"/>
    </source>
</evidence>
<protein>
    <submittedName>
        <fullName evidence="1">Uncharacterized protein</fullName>
    </submittedName>
</protein>
<proteinExistence type="predicted"/>
<sequence>MDISRTLSDNVPAMVLLFCMGVLQVWCQLCPASCQCPSPEPVCPAGVPLVLDGCQCCQVCTRQQGEACSDLYACDHQRGLKCDHSASYPGEPGECVRDTGCTLNEVSYLDGQEFQLSCAAQCRCQGGGVSCVPLCPEDVRLPSPDCPHPQRVQLPGKCCKEWVCENIDNTIIQDAITASGPERLWPGGSGFQQNPASVCIDHSTEWSACSQACGAGFSTRVSNRNPACRLEMQSRLCKVRPCQALQTHRVPPWGRQCEPSYRSLVPVRMVHQGCLSTRVYRPRYCGQCTDTRCCTPHWTSTATVAFRCTIGQVLLRAVMVIHSCVCHYNCPFSASGPWPARPQPRPSYRTRG</sequence>
<comment type="caution">
    <text evidence="1">The sequence shown here is derived from an EMBL/GenBank/DDBJ whole genome shotgun (WGS) entry which is preliminary data.</text>
</comment>
<name>A0ACC2HMR6_DALPE</name>
<dbReference type="EMBL" id="CM055728">
    <property type="protein sequence ID" value="KAJ8016970.1"/>
    <property type="molecule type" value="Genomic_DNA"/>
</dbReference>